<evidence type="ECO:0000256" key="7">
    <source>
        <dbReference type="ARBA" id="ARBA00023136"/>
    </source>
</evidence>
<organism evidence="9 10">
    <name type="scientific">Corynebacterium endometrii</name>
    <dbReference type="NCBI Taxonomy" id="2488819"/>
    <lineage>
        <taxon>Bacteria</taxon>
        <taxon>Bacillati</taxon>
        <taxon>Actinomycetota</taxon>
        <taxon>Actinomycetes</taxon>
        <taxon>Mycobacteriales</taxon>
        <taxon>Corynebacteriaceae</taxon>
        <taxon>Corynebacterium</taxon>
    </lineage>
</organism>
<dbReference type="Pfam" id="PF04066">
    <property type="entry name" value="MrpF_PhaF"/>
    <property type="match status" value="1"/>
</dbReference>
<keyword evidence="10" id="KW-1185">Reference proteome</keyword>
<dbReference type="KEGG" id="cee:CENDO_10105"/>
<feature type="transmembrane region" description="Helical" evidence="8">
    <location>
        <begin position="38"/>
        <end position="58"/>
    </location>
</feature>
<dbReference type="EMBL" id="CP039247">
    <property type="protein sequence ID" value="QCB29275.1"/>
    <property type="molecule type" value="Genomic_DNA"/>
</dbReference>
<dbReference type="RefSeq" id="WP_136141879.1">
    <property type="nucleotide sequence ID" value="NZ_CP039247.1"/>
</dbReference>
<dbReference type="Proteomes" id="UP000296352">
    <property type="component" value="Chromosome"/>
</dbReference>
<evidence type="ECO:0000256" key="2">
    <source>
        <dbReference type="ARBA" id="ARBA00009212"/>
    </source>
</evidence>
<dbReference type="OrthoDB" id="3733837at2"/>
<keyword evidence="4" id="KW-1003">Cell membrane</keyword>
<dbReference type="PANTHER" id="PTHR34702">
    <property type="entry name" value="NA(+)/H(+) ANTIPORTER SUBUNIT F1"/>
    <property type="match status" value="1"/>
</dbReference>
<keyword evidence="3" id="KW-0813">Transport</keyword>
<protein>
    <submittedName>
        <fullName evidence="9">Putative monovalent cation/H+ antiporter subunit F</fullName>
    </submittedName>
</protein>
<name>A0A4P7QI02_9CORY</name>
<proteinExistence type="inferred from homology"/>
<sequence length="90" mass="10072">MDPVIYNGILTFAAALMMVSFFIITWRIVVGPNSLDRLVGMDCFVAIFQCAMAVYICWSLNTTVVNAMIVVALLGFISTVSVTRFRRRDN</sequence>
<evidence type="ECO:0000313" key="9">
    <source>
        <dbReference type="EMBL" id="QCB29275.1"/>
    </source>
</evidence>
<feature type="transmembrane region" description="Helical" evidence="8">
    <location>
        <begin position="64"/>
        <end position="85"/>
    </location>
</feature>
<evidence type="ECO:0000256" key="1">
    <source>
        <dbReference type="ARBA" id="ARBA00004651"/>
    </source>
</evidence>
<dbReference type="NCBIfam" id="NF005930">
    <property type="entry name" value="PRK07948.1"/>
    <property type="match status" value="1"/>
</dbReference>
<dbReference type="AlphaFoldDB" id="A0A4P7QI02"/>
<dbReference type="GO" id="GO:0005886">
    <property type="term" value="C:plasma membrane"/>
    <property type="evidence" value="ECO:0007669"/>
    <property type="project" value="UniProtKB-SubCell"/>
</dbReference>
<evidence type="ECO:0000313" key="10">
    <source>
        <dbReference type="Proteomes" id="UP000296352"/>
    </source>
</evidence>
<dbReference type="PANTHER" id="PTHR34702:SF1">
    <property type="entry name" value="NA(+)_H(+) ANTIPORTER SUBUNIT F"/>
    <property type="match status" value="1"/>
</dbReference>
<accession>A0A4P7QI02</accession>
<evidence type="ECO:0000256" key="8">
    <source>
        <dbReference type="SAM" id="Phobius"/>
    </source>
</evidence>
<reference evidence="9 10" key="1">
    <citation type="submission" date="2019-04" db="EMBL/GenBank/DDBJ databases">
        <title>Corynebacterium endometrii sp. nov., isolated from the uterus of a cow with endometritis.</title>
        <authorList>
            <person name="Ballas P."/>
            <person name="Ruckert C."/>
            <person name="Wagener K."/>
            <person name="Drillich M."/>
            <person name="Kaempfer P."/>
            <person name="Busse H.-J."/>
            <person name="Ehling-Schulz M."/>
        </authorList>
    </citation>
    <scope>NUCLEOTIDE SEQUENCE [LARGE SCALE GENOMIC DNA]</scope>
    <source>
        <strain evidence="9 10">LMM-1653</strain>
    </source>
</reference>
<keyword evidence="7 8" id="KW-0472">Membrane</keyword>
<evidence type="ECO:0000256" key="3">
    <source>
        <dbReference type="ARBA" id="ARBA00022448"/>
    </source>
</evidence>
<feature type="transmembrane region" description="Helical" evidence="8">
    <location>
        <begin position="6"/>
        <end position="26"/>
    </location>
</feature>
<dbReference type="GO" id="GO:0015385">
    <property type="term" value="F:sodium:proton antiporter activity"/>
    <property type="evidence" value="ECO:0007669"/>
    <property type="project" value="TreeGrafter"/>
</dbReference>
<dbReference type="InterPro" id="IPR007208">
    <property type="entry name" value="MrpF/PhaF-like"/>
</dbReference>
<evidence type="ECO:0000256" key="5">
    <source>
        <dbReference type="ARBA" id="ARBA00022692"/>
    </source>
</evidence>
<keyword evidence="5 8" id="KW-0812">Transmembrane</keyword>
<evidence type="ECO:0000256" key="6">
    <source>
        <dbReference type="ARBA" id="ARBA00022989"/>
    </source>
</evidence>
<comment type="similarity">
    <text evidence="2">Belongs to the CPA3 antiporters (TC 2.A.63) subunit F family.</text>
</comment>
<keyword evidence="6 8" id="KW-1133">Transmembrane helix</keyword>
<comment type="subcellular location">
    <subcellularLocation>
        <location evidence="1">Cell membrane</location>
        <topology evidence="1">Multi-pass membrane protein</topology>
    </subcellularLocation>
</comment>
<gene>
    <name evidence="9" type="ORF">CENDO_10105</name>
</gene>
<evidence type="ECO:0000256" key="4">
    <source>
        <dbReference type="ARBA" id="ARBA00022475"/>
    </source>
</evidence>